<feature type="active site" description="Proton acceptor" evidence="3">
    <location>
        <position position="66"/>
    </location>
</feature>
<reference evidence="4 5" key="1">
    <citation type="journal article" date="2016" name="Nat. Commun.">
        <title>Thousands of microbial genomes shed light on interconnected biogeochemical processes in an aquifer system.</title>
        <authorList>
            <person name="Anantharaman K."/>
            <person name="Brown C.T."/>
            <person name="Hug L.A."/>
            <person name="Sharon I."/>
            <person name="Castelle C.J."/>
            <person name="Probst A.J."/>
            <person name="Thomas B.C."/>
            <person name="Singh A."/>
            <person name="Wilkins M.J."/>
            <person name="Karaoz U."/>
            <person name="Brodie E.L."/>
            <person name="Williams K.H."/>
            <person name="Hubbard S.S."/>
            <person name="Banfield J.F."/>
        </authorList>
    </citation>
    <scope>NUCLEOTIDE SEQUENCE [LARGE SCALE GENOMIC DNA]</scope>
</reference>
<dbReference type="STRING" id="1817863.A2Y62_08575"/>
<dbReference type="Pfam" id="PF02502">
    <property type="entry name" value="LacAB_rpiB"/>
    <property type="match status" value="1"/>
</dbReference>
<dbReference type="InterPro" id="IPR004785">
    <property type="entry name" value="RpiB"/>
</dbReference>
<dbReference type="PANTHER" id="PTHR30345">
    <property type="entry name" value="RIBOSE-5-PHOSPHATE ISOMERASE B"/>
    <property type="match status" value="1"/>
</dbReference>
<accession>A0A1F5V4K6</accession>
<dbReference type="AlphaFoldDB" id="A0A1F5V4K6"/>
<evidence type="ECO:0000256" key="1">
    <source>
        <dbReference type="ARBA" id="ARBA00008754"/>
    </source>
</evidence>
<evidence type="ECO:0000256" key="3">
    <source>
        <dbReference type="PIRSR" id="PIRSR005384-1"/>
    </source>
</evidence>
<dbReference type="EMBL" id="MFGW01000251">
    <property type="protein sequence ID" value="OGF58363.1"/>
    <property type="molecule type" value="Genomic_DNA"/>
</dbReference>
<dbReference type="PIRSF" id="PIRSF005384">
    <property type="entry name" value="RpiB_LacA_B"/>
    <property type="match status" value="1"/>
</dbReference>
<gene>
    <name evidence="4" type="ORF">A2Y62_08575</name>
</gene>
<dbReference type="NCBIfam" id="TIGR01120">
    <property type="entry name" value="rpiB"/>
    <property type="match status" value="1"/>
</dbReference>
<protein>
    <submittedName>
        <fullName evidence="4">Ribose 5-phosphate isomerase B</fullName>
    </submittedName>
</protein>
<name>A0A1F5V4K6_9BACT</name>
<dbReference type="PANTHER" id="PTHR30345:SF0">
    <property type="entry name" value="DNA DAMAGE-REPAIR_TOLERATION PROTEIN DRT102"/>
    <property type="match status" value="1"/>
</dbReference>
<dbReference type="Proteomes" id="UP000178943">
    <property type="component" value="Unassembled WGS sequence"/>
</dbReference>
<dbReference type="NCBIfam" id="NF004051">
    <property type="entry name" value="PRK05571.1"/>
    <property type="match status" value="1"/>
</dbReference>
<dbReference type="NCBIfam" id="TIGR00689">
    <property type="entry name" value="rpiB_lacA_lacB"/>
    <property type="match status" value="1"/>
</dbReference>
<organism evidence="4 5">
    <name type="scientific">Candidatus Fischerbacteria bacterium RBG_13_37_8</name>
    <dbReference type="NCBI Taxonomy" id="1817863"/>
    <lineage>
        <taxon>Bacteria</taxon>
        <taxon>Candidatus Fischeribacteriota</taxon>
    </lineage>
</organism>
<dbReference type="GO" id="GO:0004751">
    <property type="term" value="F:ribose-5-phosphate isomerase activity"/>
    <property type="evidence" value="ECO:0007669"/>
    <property type="project" value="TreeGrafter"/>
</dbReference>
<evidence type="ECO:0000313" key="5">
    <source>
        <dbReference type="Proteomes" id="UP000178943"/>
    </source>
</evidence>
<feature type="active site" description="Proton donor" evidence="3">
    <location>
        <position position="99"/>
    </location>
</feature>
<dbReference type="GO" id="GO:0019316">
    <property type="term" value="P:D-allose catabolic process"/>
    <property type="evidence" value="ECO:0007669"/>
    <property type="project" value="TreeGrafter"/>
</dbReference>
<proteinExistence type="inferred from homology"/>
<comment type="caution">
    <text evidence="4">The sequence shown here is derived from an EMBL/GenBank/DDBJ whole genome shotgun (WGS) entry which is preliminary data.</text>
</comment>
<dbReference type="InterPro" id="IPR003500">
    <property type="entry name" value="RpiB_LacA_LacB"/>
</dbReference>
<dbReference type="Gene3D" id="3.40.1400.10">
    <property type="entry name" value="Sugar-phosphate isomerase, RpiB/LacA/LacB"/>
    <property type="match status" value="1"/>
</dbReference>
<evidence type="ECO:0000256" key="2">
    <source>
        <dbReference type="ARBA" id="ARBA00023235"/>
    </source>
</evidence>
<evidence type="ECO:0000313" key="4">
    <source>
        <dbReference type="EMBL" id="OGF58363.1"/>
    </source>
</evidence>
<comment type="similarity">
    <text evidence="1">Belongs to the LacAB/RpiB family.</text>
</comment>
<sequence>MKVALASDHAGYKLKERIKAYLGKCNTIFVEDYGTFSTDSVDYPDYGSKAAIAVQEGSADRAILVCKTGIGMSIIANKFRTIRAALCHDKETILMSRKHNNANVLVLGAYLFEDSPEVNELITLWLKTEFEGGRHQRRVDKLNIPGA</sequence>
<dbReference type="GO" id="GO:0009052">
    <property type="term" value="P:pentose-phosphate shunt, non-oxidative branch"/>
    <property type="evidence" value="ECO:0007669"/>
    <property type="project" value="TreeGrafter"/>
</dbReference>
<dbReference type="InterPro" id="IPR036569">
    <property type="entry name" value="RpiB_LacA_LacB_sf"/>
</dbReference>
<dbReference type="SUPFAM" id="SSF89623">
    <property type="entry name" value="Ribose/Galactose isomerase RpiB/AlsB"/>
    <property type="match status" value="1"/>
</dbReference>
<keyword evidence="2 4" id="KW-0413">Isomerase</keyword>